<dbReference type="SUPFAM" id="SSF158472">
    <property type="entry name" value="HAMP domain-like"/>
    <property type="match status" value="1"/>
</dbReference>
<evidence type="ECO:0000259" key="12">
    <source>
        <dbReference type="PROSITE" id="PS50109"/>
    </source>
</evidence>
<dbReference type="InterPro" id="IPR003660">
    <property type="entry name" value="HAMP_dom"/>
</dbReference>
<keyword evidence="15" id="KW-1185">Reference proteome</keyword>
<dbReference type="PROSITE" id="PS50885">
    <property type="entry name" value="HAMP"/>
    <property type="match status" value="1"/>
</dbReference>
<accession>A0ABM7YSS6</accession>
<keyword evidence="6" id="KW-0808">Transferase</keyword>
<dbReference type="EMBL" id="AP025730">
    <property type="protein sequence ID" value="BDI07684.1"/>
    <property type="molecule type" value="Genomic_DNA"/>
</dbReference>
<evidence type="ECO:0000313" key="14">
    <source>
        <dbReference type="EMBL" id="BDI07684.1"/>
    </source>
</evidence>
<evidence type="ECO:0000259" key="13">
    <source>
        <dbReference type="PROSITE" id="PS50885"/>
    </source>
</evidence>
<dbReference type="Pfam" id="PF02518">
    <property type="entry name" value="HATPase_c"/>
    <property type="match status" value="1"/>
</dbReference>
<dbReference type="EC" id="2.7.13.3" evidence="3"/>
<keyword evidence="11" id="KW-1133">Transmembrane helix</keyword>
<evidence type="ECO:0000256" key="9">
    <source>
        <dbReference type="ARBA" id="ARBA00022840"/>
    </source>
</evidence>
<dbReference type="SMART" id="SM00387">
    <property type="entry name" value="HATPase_c"/>
    <property type="match status" value="1"/>
</dbReference>
<name>A0ABM7YSS6_9BURK</name>
<dbReference type="Pfam" id="PF00672">
    <property type="entry name" value="HAMP"/>
    <property type="match status" value="1"/>
</dbReference>
<comment type="subcellular location">
    <subcellularLocation>
        <location evidence="2">Cell membrane</location>
        <topology evidence="2">Multi-pass membrane protein</topology>
    </subcellularLocation>
</comment>
<feature type="transmembrane region" description="Helical" evidence="11">
    <location>
        <begin position="158"/>
        <end position="178"/>
    </location>
</feature>
<sequence length="462" mass="49187">MVWLAALTLALGGVIVGSALQFVLWPMAQRSADDLAGLMVLAAQTWSELPPETRPAFEEELALRHRLALRPDFAPPPPGTELVHGFYIGFLEDALQRRTGQPASLQLLPAPGDRASAPGAAITDHPAAPWLWTRIPTAGRQIGVGFDTTRLDTHPLQALGSILALGSALAIGLALWLARRIAQPVAQLEQAAAALAAGSGPQRLPETGPAELARLARHFNHMATQVRELLEARTTLLAGVSHDLRTPLARMRLALEMLRLQPDERLIHRLEQDIQAMDALIGQMLDLARGLDREAAEPIDVAAWLALRAEAHREAAAVAGAHIEVDCEAGLGVQAAPGALARVIDNLLGNALRYAPGEITLQGQRLPGGDTVRLSVADRGPGIAAEHLPVVWRPFQRLEASRSPQTGGWGLGLAVVRQLAAIHGWHVELQGREGGGLEAVVDLPPLEGRPHSQDEGGCAPPS</sequence>
<feature type="domain" description="HAMP" evidence="13">
    <location>
        <begin position="179"/>
        <end position="231"/>
    </location>
</feature>
<keyword evidence="5" id="KW-0597">Phosphoprotein</keyword>
<protein>
    <recommendedName>
        <fullName evidence="3">histidine kinase</fullName>
        <ecNumber evidence="3">2.7.13.3</ecNumber>
    </recommendedName>
</protein>
<dbReference type="Gene3D" id="6.10.340.10">
    <property type="match status" value="1"/>
</dbReference>
<evidence type="ECO:0000256" key="5">
    <source>
        <dbReference type="ARBA" id="ARBA00022553"/>
    </source>
</evidence>
<reference evidence="14" key="1">
    <citation type="submission" date="2022-04" db="EMBL/GenBank/DDBJ databases">
        <title>Whole genome sequence of Sphaerotilus sp. FB-5.</title>
        <authorList>
            <person name="Takeda M."/>
            <person name="Narihara S."/>
            <person name="Akimoto M."/>
            <person name="Akimoto R."/>
            <person name="Nishiyashiki S."/>
            <person name="Murakami T."/>
        </authorList>
    </citation>
    <scope>NUCLEOTIDE SEQUENCE</scope>
    <source>
        <strain evidence="14">FB-5</strain>
    </source>
</reference>
<proteinExistence type="predicted"/>
<dbReference type="SMART" id="SM00304">
    <property type="entry name" value="HAMP"/>
    <property type="match status" value="1"/>
</dbReference>
<dbReference type="InterPro" id="IPR003594">
    <property type="entry name" value="HATPase_dom"/>
</dbReference>
<comment type="catalytic activity">
    <reaction evidence="1">
        <text>ATP + protein L-histidine = ADP + protein N-phospho-L-histidine.</text>
        <dbReference type="EC" id="2.7.13.3"/>
    </reaction>
</comment>
<keyword evidence="11" id="KW-0472">Membrane</keyword>
<evidence type="ECO:0000256" key="10">
    <source>
        <dbReference type="SAM" id="MobiDB-lite"/>
    </source>
</evidence>
<dbReference type="SUPFAM" id="SSF47384">
    <property type="entry name" value="Homodimeric domain of signal transducing histidine kinase"/>
    <property type="match status" value="1"/>
</dbReference>
<evidence type="ECO:0000256" key="8">
    <source>
        <dbReference type="ARBA" id="ARBA00022777"/>
    </source>
</evidence>
<keyword evidence="9" id="KW-0067">ATP-binding</keyword>
<dbReference type="PRINTS" id="PR00344">
    <property type="entry name" value="BCTRLSENSOR"/>
</dbReference>
<keyword evidence="7" id="KW-0547">Nucleotide-binding</keyword>
<dbReference type="InterPro" id="IPR004358">
    <property type="entry name" value="Sig_transdc_His_kin-like_C"/>
</dbReference>
<dbReference type="Gene3D" id="3.30.565.10">
    <property type="entry name" value="Histidine kinase-like ATPase, C-terminal domain"/>
    <property type="match status" value="1"/>
</dbReference>
<dbReference type="SMART" id="SM00388">
    <property type="entry name" value="HisKA"/>
    <property type="match status" value="1"/>
</dbReference>
<feature type="region of interest" description="Disordered" evidence="10">
    <location>
        <begin position="443"/>
        <end position="462"/>
    </location>
</feature>
<gene>
    <name evidence="14" type="ORF">CATMQ487_46540</name>
</gene>
<dbReference type="InterPro" id="IPR036097">
    <property type="entry name" value="HisK_dim/P_sf"/>
</dbReference>
<evidence type="ECO:0000313" key="15">
    <source>
        <dbReference type="Proteomes" id="UP001057498"/>
    </source>
</evidence>
<keyword evidence="11" id="KW-0812">Transmembrane</keyword>
<keyword evidence="8" id="KW-0418">Kinase</keyword>
<keyword evidence="4" id="KW-1003">Cell membrane</keyword>
<dbReference type="Gene3D" id="1.10.287.130">
    <property type="match status" value="1"/>
</dbReference>
<evidence type="ECO:0000256" key="6">
    <source>
        <dbReference type="ARBA" id="ARBA00022679"/>
    </source>
</evidence>
<dbReference type="CDD" id="cd06225">
    <property type="entry name" value="HAMP"/>
    <property type="match status" value="1"/>
</dbReference>
<dbReference type="CDD" id="cd00075">
    <property type="entry name" value="HATPase"/>
    <property type="match status" value="1"/>
</dbReference>
<dbReference type="PANTHER" id="PTHR44936">
    <property type="entry name" value="SENSOR PROTEIN CREC"/>
    <property type="match status" value="1"/>
</dbReference>
<dbReference type="SUPFAM" id="SSF55874">
    <property type="entry name" value="ATPase domain of HSP90 chaperone/DNA topoisomerase II/histidine kinase"/>
    <property type="match status" value="1"/>
</dbReference>
<dbReference type="InterPro" id="IPR003661">
    <property type="entry name" value="HisK_dim/P_dom"/>
</dbReference>
<dbReference type="Pfam" id="PF00512">
    <property type="entry name" value="HisKA"/>
    <property type="match status" value="1"/>
</dbReference>
<dbReference type="Proteomes" id="UP001057498">
    <property type="component" value="Chromosome"/>
</dbReference>
<dbReference type="PROSITE" id="PS50109">
    <property type="entry name" value="HIS_KIN"/>
    <property type="match status" value="1"/>
</dbReference>
<feature type="domain" description="Histidine kinase" evidence="12">
    <location>
        <begin position="239"/>
        <end position="447"/>
    </location>
</feature>
<dbReference type="PANTHER" id="PTHR44936:SF10">
    <property type="entry name" value="SENSOR PROTEIN RSTB"/>
    <property type="match status" value="1"/>
</dbReference>
<evidence type="ECO:0000256" key="4">
    <source>
        <dbReference type="ARBA" id="ARBA00022475"/>
    </source>
</evidence>
<evidence type="ECO:0000256" key="7">
    <source>
        <dbReference type="ARBA" id="ARBA00022741"/>
    </source>
</evidence>
<dbReference type="CDD" id="cd00082">
    <property type="entry name" value="HisKA"/>
    <property type="match status" value="1"/>
</dbReference>
<evidence type="ECO:0000256" key="2">
    <source>
        <dbReference type="ARBA" id="ARBA00004651"/>
    </source>
</evidence>
<evidence type="ECO:0000256" key="11">
    <source>
        <dbReference type="SAM" id="Phobius"/>
    </source>
</evidence>
<dbReference type="InterPro" id="IPR005467">
    <property type="entry name" value="His_kinase_dom"/>
</dbReference>
<organism evidence="14 15">
    <name type="scientific">Sphaerotilus microaerophilus</name>
    <dbReference type="NCBI Taxonomy" id="2914710"/>
    <lineage>
        <taxon>Bacteria</taxon>
        <taxon>Pseudomonadati</taxon>
        <taxon>Pseudomonadota</taxon>
        <taxon>Betaproteobacteria</taxon>
        <taxon>Burkholderiales</taxon>
        <taxon>Sphaerotilaceae</taxon>
        <taxon>Sphaerotilus</taxon>
    </lineage>
</organism>
<evidence type="ECO:0000256" key="3">
    <source>
        <dbReference type="ARBA" id="ARBA00012438"/>
    </source>
</evidence>
<dbReference type="InterPro" id="IPR050980">
    <property type="entry name" value="2C_sensor_his_kinase"/>
</dbReference>
<evidence type="ECO:0000256" key="1">
    <source>
        <dbReference type="ARBA" id="ARBA00000085"/>
    </source>
</evidence>
<dbReference type="InterPro" id="IPR036890">
    <property type="entry name" value="HATPase_C_sf"/>
</dbReference>